<name>A0A9D4ZMT7_ADICA</name>
<dbReference type="OrthoDB" id="1934782at2759"/>
<gene>
    <name evidence="3" type="ORF">GOP47_0004641</name>
</gene>
<feature type="repeat" description="PPR" evidence="2">
    <location>
        <begin position="806"/>
        <end position="840"/>
    </location>
</feature>
<feature type="repeat" description="PPR" evidence="2">
    <location>
        <begin position="196"/>
        <end position="230"/>
    </location>
</feature>
<dbReference type="FunFam" id="1.25.40.10:FF:000158">
    <property type="entry name" value="pentatricopeptide repeat-containing protein At2g33680"/>
    <property type="match status" value="1"/>
</dbReference>
<sequence>MKSPTCSTWQTLTLDQALLALEKAVQPHPSLDDFVHIFRKCRKEGQSFGPRLHACVRRCRLEAEKGSQLVEKLIDCGSIDDAQEIFDGLGHRNEWSWNNLIKAYVKCGKPELAFVAYEKMQEEGSVHPLERTYTALLKACAKSKNLDEGSKLHAEIDRRGLLNTNVFLGSALVDMYSKCGMLSRAQEVFNGMSIRNVVSWTTLMAMYIDYGDSEKALTCLGHMQSQGVSPNSVTLMCGLKACSNLQSLEKGQELHAELERQGWQKDRVVGNTLVDMYLKCGSLVLAKQVFERLPERDVVSWTAMIAGYVEHDHGEKALQCFEQMHLEGVSPNSVTLVCSLKACSSIGAIDKGKEIHTEIERQQVLYSDRVVGNALVGMYAKCGFVYNSQQVLDQLPCRDVVSWTAFISGLVEHGHGEEALKYYEQMQLEGESPNVVTLICVLNACGIVGAAKEGREIHCEIERQGLMEDEVVSKSLLDMYGKLGLLVAAIEVFHNLKLQSSVLWNTMMGTYVDNGHEEDALHCYDTLQVDGVLVDAMTFGYCLKACSNLGAVDKGQEIHCEAERRGFLHADVVLGNAVVDMYAKCGFLNLAQQVFDHIPMQNVVTWTALISGYAEHGQGEEALRCFDLMQLKGVTPNATTFVCSLKACGSIQAEDKGREIHVEAERQGLLEQNVIVGNALIDMYAKCGFLITAQEVFDKLPAHDAVTWTTLIMGYAEHGLGEDALKCFKQMQLDGISSDAVTLIGGLKACSNLKAADEGQDLHNMINEQGLLNEDLVVGSTLVDMYAKCGSLSLAHEVFSNLLLRDQVTWNVFIGGYAENGNPEAAFRCFKQMRIEGVLPNADTFVHSLKACAILSALCEGKNLHVEIESQRLAERNIYVGSSLIDMYAKCGSFALAKLVLEKLPVQNVVSWTALIAGYEEHGLSEEALKCFDAMQCKGAFSNSVTYVSALKACGSIGAIDKGKDIHAEAERQGFLKGDVAVGNALVDMYVKCGSLVRAQQVFDTLSGRDVVSWTTLLTGYAQQGESVQVLDVFDRMIDDGVMPNSVTFAIVLSACNRAGLVDESYMLLEAMSTEYGILPTIEHFTWVIDVYCRSGKLEKAMGIIHKMPFCPNPLIWHTVLIACEKWGTVNLGKEAFEYAMLLDEKDAEAFVLMSHIYASCGYQEQGNKVGTMVLSETDDGGLDTIHTE</sequence>
<dbReference type="SUPFAM" id="SSF81901">
    <property type="entry name" value="HCP-like"/>
    <property type="match status" value="1"/>
</dbReference>
<feature type="repeat" description="PPR" evidence="2">
    <location>
        <begin position="129"/>
        <end position="163"/>
    </location>
</feature>
<keyword evidence="1" id="KW-0677">Repeat</keyword>
<feature type="repeat" description="PPR" evidence="2">
    <location>
        <begin position="908"/>
        <end position="942"/>
    </location>
</feature>
<feature type="repeat" description="PPR" evidence="2">
    <location>
        <begin position="500"/>
        <end position="534"/>
    </location>
</feature>
<dbReference type="PANTHER" id="PTHR24015">
    <property type="entry name" value="OS07G0578800 PROTEIN-RELATED"/>
    <property type="match status" value="1"/>
</dbReference>
<evidence type="ECO:0000313" key="4">
    <source>
        <dbReference type="Proteomes" id="UP000886520"/>
    </source>
</evidence>
<dbReference type="InterPro" id="IPR011990">
    <property type="entry name" value="TPR-like_helical_dom_sf"/>
</dbReference>
<reference evidence="3" key="1">
    <citation type="submission" date="2021-01" db="EMBL/GenBank/DDBJ databases">
        <title>Adiantum capillus-veneris genome.</title>
        <authorList>
            <person name="Fang Y."/>
            <person name="Liao Q."/>
        </authorList>
    </citation>
    <scope>NUCLEOTIDE SEQUENCE</scope>
    <source>
        <strain evidence="3">H3</strain>
        <tissue evidence="3">Leaf</tissue>
    </source>
</reference>
<dbReference type="AlphaFoldDB" id="A0A9D4ZMT7"/>
<protein>
    <recommendedName>
        <fullName evidence="5">Pentatricopeptide repeat-containing protein</fullName>
    </recommendedName>
</protein>
<dbReference type="InterPro" id="IPR002885">
    <property type="entry name" value="PPR_rpt"/>
</dbReference>
<dbReference type="Proteomes" id="UP000886520">
    <property type="component" value="Chromosome 4"/>
</dbReference>
<dbReference type="PROSITE" id="PS51375">
    <property type="entry name" value="PPR"/>
    <property type="match status" value="11"/>
</dbReference>
<dbReference type="Pfam" id="PF13041">
    <property type="entry name" value="PPR_2"/>
    <property type="match status" value="9"/>
</dbReference>
<dbReference type="Gene3D" id="1.25.40.10">
    <property type="entry name" value="Tetratricopeptide repeat domain"/>
    <property type="match status" value="8"/>
</dbReference>
<dbReference type="InterPro" id="IPR046960">
    <property type="entry name" value="PPR_At4g14850-like_plant"/>
</dbReference>
<dbReference type="GO" id="GO:0048731">
    <property type="term" value="P:system development"/>
    <property type="evidence" value="ECO:0007669"/>
    <property type="project" value="UniProtKB-ARBA"/>
</dbReference>
<proteinExistence type="predicted"/>
<feature type="repeat" description="PPR" evidence="2">
    <location>
        <begin position="399"/>
        <end position="433"/>
    </location>
</feature>
<dbReference type="FunFam" id="1.25.40.10:FF:000073">
    <property type="entry name" value="Pentatricopeptide repeat-containing protein chloroplastic"/>
    <property type="match status" value="1"/>
</dbReference>
<feature type="repeat" description="PPR" evidence="2">
    <location>
        <begin position="704"/>
        <end position="738"/>
    </location>
</feature>
<dbReference type="FunFam" id="1.25.40.10:FF:000285">
    <property type="entry name" value="Pentatricopeptide repeat-containing protein, chloroplastic"/>
    <property type="match status" value="1"/>
</dbReference>
<evidence type="ECO:0008006" key="5">
    <source>
        <dbReference type="Google" id="ProtNLM"/>
    </source>
</evidence>
<dbReference type="GO" id="GO:0009451">
    <property type="term" value="P:RNA modification"/>
    <property type="evidence" value="ECO:0007669"/>
    <property type="project" value="InterPro"/>
</dbReference>
<evidence type="ECO:0000313" key="3">
    <source>
        <dbReference type="EMBL" id="KAI5081458.1"/>
    </source>
</evidence>
<dbReference type="FunFam" id="1.25.40.10:FF:000031">
    <property type="entry name" value="Pentatricopeptide repeat-containing protein mitochondrial"/>
    <property type="match status" value="2"/>
</dbReference>
<accession>A0A9D4ZMT7</accession>
<feature type="repeat" description="PPR" evidence="2">
    <location>
        <begin position="602"/>
        <end position="636"/>
    </location>
</feature>
<dbReference type="FunFam" id="1.25.40.10:FF:000344">
    <property type="entry name" value="Pentatricopeptide repeat-containing protein"/>
    <property type="match status" value="2"/>
</dbReference>
<dbReference type="PANTHER" id="PTHR24015:SF548">
    <property type="entry name" value="OS08G0340900 PROTEIN"/>
    <property type="match status" value="1"/>
</dbReference>
<dbReference type="GO" id="GO:0003723">
    <property type="term" value="F:RNA binding"/>
    <property type="evidence" value="ECO:0007669"/>
    <property type="project" value="InterPro"/>
</dbReference>
<dbReference type="Pfam" id="PF01535">
    <property type="entry name" value="PPR"/>
    <property type="match status" value="4"/>
</dbReference>
<dbReference type="FunFam" id="1.25.40.10:FF:000381">
    <property type="entry name" value="Pentatricopeptide repeat-containing protein"/>
    <property type="match status" value="1"/>
</dbReference>
<feature type="repeat" description="PPR" evidence="2">
    <location>
        <begin position="93"/>
        <end position="127"/>
    </location>
</feature>
<dbReference type="EMBL" id="JABFUD020000004">
    <property type="protein sequence ID" value="KAI5081458.1"/>
    <property type="molecule type" value="Genomic_DNA"/>
</dbReference>
<evidence type="ECO:0000256" key="1">
    <source>
        <dbReference type="ARBA" id="ARBA00022737"/>
    </source>
</evidence>
<feature type="repeat" description="PPR" evidence="2">
    <location>
        <begin position="1010"/>
        <end position="1044"/>
    </location>
</feature>
<evidence type="ECO:0000256" key="2">
    <source>
        <dbReference type="PROSITE-ProRule" id="PRU00708"/>
    </source>
</evidence>
<dbReference type="NCBIfam" id="TIGR00756">
    <property type="entry name" value="PPR"/>
    <property type="match status" value="11"/>
</dbReference>
<comment type="caution">
    <text evidence="3">The sequence shown here is derived from an EMBL/GenBank/DDBJ whole genome shotgun (WGS) entry which is preliminary data.</text>
</comment>
<keyword evidence="4" id="KW-1185">Reference proteome</keyword>
<organism evidence="3 4">
    <name type="scientific">Adiantum capillus-veneris</name>
    <name type="common">Maidenhair fern</name>
    <dbReference type="NCBI Taxonomy" id="13818"/>
    <lineage>
        <taxon>Eukaryota</taxon>
        <taxon>Viridiplantae</taxon>
        <taxon>Streptophyta</taxon>
        <taxon>Embryophyta</taxon>
        <taxon>Tracheophyta</taxon>
        <taxon>Polypodiopsida</taxon>
        <taxon>Polypodiidae</taxon>
        <taxon>Polypodiales</taxon>
        <taxon>Pteridineae</taxon>
        <taxon>Pteridaceae</taxon>
        <taxon>Vittarioideae</taxon>
        <taxon>Adiantum</taxon>
    </lineage>
</organism>
<feature type="repeat" description="PPR" evidence="2">
    <location>
        <begin position="297"/>
        <end position="331"/>
    </location>
</feature>